<keyword evidence="3" id="KW-0560">Oxidoreductase</keyword>
<evidence type="ECO:0000256" key="3">
    <source>
        <dbReference type="ARBA" id="ARBA00023002"/>
    </source>
</evidence>
<dbReference type="PRINTS" id="PR00081">
    <property type="entry name" value="GDHRDH"/>
</dbReference>
<gene>
    <name evidence="4" type="ORF">EDD36DRAFT_437550</name>
</gene>
<dbReference type="PRINTS" id="PR00080">
    <property type="entry name" value="SDRFAMILY"/>
</dbReference>
<dbReference type="InterPro" id="IPR002347">
    <property type="entry name" value="SDR_fam"/>
</dbReference>
<evidence type="ECO:0000313" key="4">
    <source>
        <dbReference type="EMBL" id="KAI1612730.1"/>
    </source>
</evidence>
<dbReference type="EMBL" id="MU404354">
    <property type="protein sequence ID" value="KAI1612730.1"/>
    <property type="molecule type" value="Genomic_DNA"/>
</dbReference>
<protein>
    <submittedName>
        <fullName evidence="4">Oxidoreductase</fullName>
    </submittedName>
</protein>
<organism evidence="4 5">
    <name type="scientific">Exophiala viscosa</name>
    <dbReference type="NCBI Taxonomy" id="2486360"/>
    <lineage>
        <taxon>Eukaryota</taxon>
        <taxon>Fungi</taxon>
        <taxon>Dikarya</taxon>
        <taxon>Ascomycota</taxon>
        <taxon>Pezizomycotina</taxon>
        <taxon>Eurotiomycetes</taxon>
        <taxon>Chaetothyriomycetidae</taxon>
        <taxon>Chaetothyriales</taxon>
        <taxon>Herpotrichiellaceae</taxon>
        <taxon>Exophiala</taxon>
    </lineage>
</organism>
<dbReference type="InterPro" id="IPR036291">
    <property type="entry name" value="NAD(P)-bd_dom_sf"/>
</dbReference>
<dbReference type="Proteomes" id="UP001203852">
    <property type="component" value="Unassembled WGS sequence"/>
</dbReference>
<dbReference type="PANTHER" id="PTHR24321">
    <property type="entry name" value="DEHYDROGENASES, SHORT CHAIN"/>
    <property type="match status" value="1"/>
</dbReference>
<keyword evidence="5" id="KW-1185">Reference proteome</keyword>
<dbReference type="PANTHER" id="PTHR24321:SF12">
    <property type="entry name" value="SHORT-CHAIN DEHYDROGENASE_REDUCTASE FAMILY, PUTATIVE (AFU_ORTHOLOGUE AFUA_5G14340)-RELATED"/>
    <property type="match status" value="1"/>
</dbReference>
<dbReference type="GO" id="GO:0016491">
    <property type="term" value="F:oxidoreductase activity"/>
    <property type="evidence" value="ECO:0007669"/>
    <property type="project" value="UniProtKB-KW"/>
</dbReference>
<sequence>MASLLKGVGFITGAASGIGKATAFSFAKHGARALAIGDLNSAAINDTAAEIKNSFPNIEVLPLELDVGDEKSIDEVVAQAASKFGRIDYAVNNAGVGGDMIPSGGLSSSDWQRVVNINLSGVWKSSRAEIRQMLKQQPLEPNSVRYNRGTIVNMASMYGLIATSLNTPAVAYTATKHGVIGLTKADAIAYAREGIRINAMCPGYVATPLLKNSSASEIMQREIERTPAGRIAEMEEIADTITFMVSPMSSFMYGAGLVADGGFTIQ</sequence>
<comment type="similarity">
    <text evidence="1">Belongs to the short-chain dehydrogenases/reductases (SDR) family.</text>
</comment>
<evidence type="ECO:0000313" key="5">
    <source>
        <dbReference type="Proteomes" id="UP001203852"/>
    </source>
</evidence>
<evidence type="ECO:0000256" key="2">
    <source>
        <dbReference type="ARBA" id="ARBA00022857"/>
    </source>
</evidence>
<name>A0AAN6ID72_9EURO</name>
<dbReference type="SUPFAM" id="SSF51735">
    <property type="entry name" value="NAD(P)-binding Rossmann-fold domains"/>
    <property type="match status" value="1"/>
</dbReference>
<dbReference type="Gene3D" id="3.40.50.720">
    <property type="entry name" value="NAD(P)-binding Rossmann-like Domain"/>
    <property type="match status" value="1"/>
</dbReference>
<dbReference type="CDD" id="cd05233">
    <property type="entry name" value="SDR_c"/>
    <property type="match status" value="1"/>
</dbReference>
<dbReference type="Pfam" id="PF13561">
    <property type="entry name" value="adh_short_C2"/>
    <property type="match status" value="1"/>
</dbReference>
<dbReference type="FunFam" id="3.40.50.720:FF:000084">
    <property type="entry name" value="Short-chain dehydrogenase reductase"/>
    <property type="match status" value="1"/>
</dbReference>
<evidence type="ECO:0000256" key="1">
    <source>
        <dbReference type="ARBA" id="ARBA00006484"/>
    </source>
</evidence>
<proteinExistence type="inferred from homology"/>
<reference evidence="4" key="1">
    <citation type="journal article" date="2022" name="bioRxiv">
        <title>Deciphering the potential niche of two novel black yeast fungi from a biological soil crust based on their genomes, phenotypes, and melanin regulation.</title>
        <authorList>
            <consortium name="DOE Joint Genome Institute"/>
            <person name="Carr E.C."/>
            <person name="Barton Q."/>
            <person name="Grambo S."/>
            <person name="Sullivan M."/>
            <person name="Renfro C.M."/>
            <person name="Kuo A."/>
            <person name="Pangilinan J."/>
            <person name="Lipzen A."/>
            <person name="Keymanesh K."/>
            <person name="Savage E."/>
            <person name="Barry K."/>
            <person name="Grigoriev I.V."/>
            <person name="Riekhof W.R."/>
            <person name="Harris S.S."/>
        </authorList>
    </citation>
    <scope>NUCLEOTIDE SEQUENCE</scope>
    <source>
        <strain evidence="4">JF 03-4F</strain>
    </source>
</reference>
<keyword evidence="2" id="KW-0521">NADP</keyword>
<dbReference type="AlphaFoldDB" id="A0AAN6ID72"/>
<accession>A0AAN6ID72</accession>
<comment type="caution">
    <text evidence="4">The sequence shown here is derived from an EMBL/GenBank/DDBJ whole genome shotgun (WGS) entry which is preliminary data.</text>
</comment>